<proteinExistence type="predicted"/>
<organism evidence="1 2">
    <name type="scientific">Paraburkholderia rhynchosiae</name>
    <dbReference type="NCBI Taxonomy" id="487049"/>
    <lineage>
        <taxon>Bacteria</taxon>
        <taxon>Pseudomonadati</taxon>
        <taxon>Pseudomonadota</taxon>
        <taxon>Betaproteobacteria</taxon>
        <taxon>Burkholderiales</taxon>
        <taxon>Burkholderiaceae</taxon>
        <taxon>Paraburkholderia</taxon>
    </lineage>
</organism>
<evidence type="ECO:0000313" key="2">
    <source>
        <dbReference type="Proteomes" id="UP000235659"/>
    </source>
</evidence>
<comment type="caution">
    <text evidence="1">The sequence shown here is derived from an EMBL/GenBank/DDBJ whole genome shotgun (WGS) entry which is preliminary data.</text>
</comment>
<reference evidence="1 2" key="1">
    <citation type="submission" date="2018-01" db="EMBL/GenBank/DDBJ databases">
        <title>Whole genome analyses suggest that Burkholderia sensu lato contains two further novel genera in the rhizoxinica-symbiotica group Mycetohabitans gen. nov., and Trinickia gen. nov.: implications for the evolution of diazotrophy and nodulation in the Burkholderiaceae.</title>
        <authorList>
            <person name="Estrada-de los Santos P."/>
            <person name="Palmer M."/>
            <person name="Chavez-Ramirez B."/>
            <person name="Beukes C."/>
            <person name="Steenkamp E.T."/>
            <person name="Hirsch A.M."/>
            <person name="Manyaka P."/>
            <person name="Maluk M."/>
            <person name="Lafos M."/>
            <person name="Crook M."/>
            <person name="Gross E."/>
            <person name="Simon M.F."/>
            <person name="Bueno dos Reis Junior F."/>
            <person name="Poole P.S."/>
            <person name="Venter S.N."/>
            <person name="James E.K."/>
        </authorList>
    </citation>
    <scope>NUCLEOTIDE SEQUENCE [LARGE SCALE GENOMIC DNA]</scope>
    <source>
        <strain evidence="1 2">WSM 3937</strain>
    </source>
</reference>
<evidence type="ECO:0000313" key="1">
    <source>
        <dbReference type="EMBL" id="PMS24219.1"/>
    </source>
</evidence>
<dbReference type="Proteomes" id="UP000235659">
    <property type="component" value="Unassembled WGS sequence"/>
</dbReference>
<dbReference type="EMBL" id="PNXY01000036">
    <property type="protein sequence ID" value="PMS24219.1"/>
    <property type="molecule type" value="Genomic_DNA"/>
</dbReference>
<gene>
    <name evidence="1" type="ORF">C0Z16_31305</name>
</gene>
<accession>A0ABX4V032</accession>
<keyword evidence="2" id="KW-1185">Reference proteome</keyword>
<protein>
    <submittedName>
        <fullName evidence="1">Uncharacterized protein</fullName>
    </submittedName>
</protein>
<sequence>MKAFCIAQQFPVNTVQRDFQLPPRPFDVVDHLGTSTVWTSIMLIRLAIYGRQERILLDRVARIACGNRLSALSR</sequence>
<name>A0ABX4V032_9BURK</name>